<dbReference type="FunFam" id="3.90.870.10:FF:000009">
    <property type="entry name" value="Threonylcarbamoyl-AMP synthase, putative"/>
    <property type="match status" value="1"/>
</dbReference>
<organism evidence="16 17">
    <name type="scientific">Caldichromatium japonicum</name>
    <dbReference type="NCBI Taxonomy" id="2699430"/>
    <lineage>
        <taxon>Bacteria</taxon>
        <taxon>Pseudomonadati</taxon>
        <taxon>Pseudomonadota</taxon>
        <taxon>Gammaproteobacteria</taxon>
        <taxon>Chromatiales</taxon>
        <taxon>Chromatiaceae</taxon>
        <taxon>Caldichromatium</taxon>
    </lineage>
</organism>
<keyword evidence="8 13" id="KW-0548">Nucleotidyltransferase</keyword>
<dbReference type="PIRSF" id="PIRSF004930">
    <property type="entry name" value="Tln_factor_SUA5"/>
    <property type="match status" value="1"/>
</dbReference>
<dbReference type="GO" id="GO:0005524">
    <property type="term" value="F:ATP binding"/>
    <property type="evidence" value="ECO:0007669"/>
    <property type="project" value="UniProtKB-UniRule"/>
</dbReference>
<name>A0A6G7VEA7_9GAMM</name>
<comment type="function">
    <text evidence="13">Required for the formation of a threonylcarbamoyl group on adenosine at position 37 (t(6)A37) in tRNAs that read codons beginning with adenine.</text>
</comment>
<evidence type="ECO:0000256" key="4">
    <source>
        <dbReference type="ARBA" id="ARBA00015492"/>
    </source>
</evidence>
<evidence type="ECO:0000256" key="13">
    <source>
        <dbReference type="PIRNR" id="PIRNR004930"/>
    </source>
</evidence>
<dbReference type="NCBIfam" id="TIGR00057">
    <property type="entry name" value="L-threonylcarbamoyladenylate synthase"/>
    <property type="match status" value="1"/>
</dbReference>
<dbReference type="InterPro" id="IPR006070">
    <property type="entry name" value="Sua5-like_dom"/>
</dbReference>
<comment type="similarity">
    <text evidence="2 13">Belongs to the SUA5 family.</text>
</comment>
<dbReference type="KEGG" id="cjap:GWK36_09180"/>
<dbReference type="SUPFAM" id="SSF55821">
    <property type="entry name" value="YrdC/RibB"/>
    <property type="match status" value="1"/>
</dbReference>
<evidence type="ECO:0000256" key="8">
    <source>
        <dbReference type="ARBA" id="ARBA00022695"/>
    </source>
</evidence>
<dbReference type="GO" id="GO:0061710">
    <property type="term" value="F:L-threonylcarbamoyladenylate synthase"/>
    <property type="evidence" value="ECO:0007669"/>
    <property type="project" value="UniProtKB-EC"/>
</dbReference>
<dbReference type="RefSeq" id="WP_166270891.1">
    <property type="nucleotide sequence ID" value="NZ_CP048029.1"/>
</dbReference>
<sequence length="332" mass="35216">MDIPTRVETTPAQIQEAAAILRRGGVVAFPTETVYGLGADARQETAVRRVFAIKGRPADHPLIVHLASAEGLRDWAQAVPEAAWVLAERFWPGPLTLVLPRAAHVLDAVTGGQTSVALRVPAHPLALALIRAAGPLVAPSANRFGRLSPTCAEHVKAELGKALDLILDGGPCRIGVESTILSLLDDTPRILRPGVITPEAIETVLGRPVAMHGSRVRAPGTLSAHYAPRTPLVLLLAQEVPQQTAEWVAQGWRVAVLGCGEPAGRWPAGVQRLALPDRPAEYACGLYASLRALDAAGVDLILVEEPPLDPAWLAVQDRLRRAAATFSKKGSS</sequence>
<feature type="domain" description="YrdC-like" evidence="15">
    <location>
        <begin position="11"/>
        <end position="196"/>
    </location>
</feature>
<comment type="subcellular location">
    <subcellularLocation>
        <location evidence="1 13">Cytoplasm</location>
    </subcellularLocation>
</comment>
<keyword evidence="17" id="KW-1185">Reference proteome</keyword>
<dbReference type="PANTHER" id="PTHR17490">
    <property type="entry name" value="SUA5"/>
    <property type="match status" value="1"/>
</dbReference>
<dbReference type="GO" id="GO:0000049">
    <property type="term" value="F:tRNA binding"/>
    <property type="evidence" value="ECO:0007669"/>
    <property type="project" value="TreeGrafter"/>
</dbReference>
<evidence type="ECO:0000256" key="3">
    <source>
        <dbReference type="ARBA" id="ARBA00012584"/>
    </source>
</evidence>
<dbReference type="PROSITE" id="PS51163">
    <property type="entry name" value="YRDC"/>
    <property type="match status" value="1"/>
</dbReference>
<dbReference type="InterPro" id="IPR038385">
    <property type="entry name" value="Sua5/YwlC_C"/>
</dbReference>
<protein>
    <recommendedName>
        <fullName evidence="4 13">Threonylcarbamoyl-AMP synthase</fullName>
        <shortName evidence="13">TC-AMP synthase</shortName>
        <ecNumber evidence="3 13">2.7.7.87</ecNumber>
    </recommendedName>
    <alternativeName>
        <fullName evidence="11 13">L-threonylcarbamoyladenylate synthase</fullName>
    </alternativeName>
</protein>
<dbReference type="GO" id="GO:0005737">
    <property type="term" value="C:cytoplasm"/>
    <property type="evidence" value="ECO:0007669"/>
    <property type="project" value="UniProtKB-SubCell"/>
</dbReference>
<feature type="binding site" evidence="14">
    <location>
        <position position="65"/>
    </location>
    <ligand>
        <name>L-threonine</name>
        <dbReference type="ChEBI" id="CHEBI:57926"/>
    </ligand>
</feature>
<dbReference type="InterPro" id="IPR017945">
    <property type="entry name" value="DHBP_synth_RibB-like_a/b_dom"/>
</dbReference>
<reference evidence="17" key="1">
    <citation type="submission" date="2020-01" db="EMBL/GenBank/DDBJ databases">
        <title>Caldichromatium gen. nov., sp. nov., a thermophilic purple sulfur bacterium member of the family Chromatiaceae isolated from Nakabusa hot spring, Japan.</title>
        <authorList>
            <person name="Saini M.K."/>
            <person name="Hanada S."/>
            <person name="Tank M."/>
        </authorList>
    </citation>
    <scope>NUCLEOTIDE SEQUENCE [LARGE SCALE GENOMIC DNA]</scope>
    <source>
        <strain evidence="17">No.7</strain>
    </source>
</reference>
<evidence type="ECO:0000256" key="9">
    <source>
        <dbReference type="ARBA" id="ARBA00022741"/>
    </source>
</evidence>
<keyword evidence="10 13" id="KW-0067">ATP-binding</keyword>
<dbReference type="AlphaFoldDB" id="A0A6G7VEA7"/>
<feature type="binding site" evidence="14">
    <location>
        <position position="148"/>
    </location>
    <ligand>
        <name>ATP</name>
        <dbReference type="ChEBI" id="CHEBI:30616"/>
    </ligand>
</feature>
<evidence type="ECO:0000259" key="15">
    <source>
        <dbReference type="PROSITE" id="PS51163"/>
    </source>
</evidence>
<feature type="binding site" evidence="14">
    <location>
        <position position="119"/>
    </location>
    <ligand>
        <name>L-threonine</name>
        <dbReference type="ChEBI" id="CHEBI:57926"/>
    </ligand>
</feature>
<feature type="binding site" evidence="14">
    <location>
        <position position="178"/>
    </location>
    <ligand>
        <name>L-threonine</name>
        <dbReference type="ChEBI" id="CHEBI:57926"/>
    </ligand>
</feature>
<evidence type="ECO:0000256" key="6">
    <source>
        <dbReference type="ARBA" id="ARBA00022679"/>
    </source>
</evidence>
<evidence type="ECO:0000313" key="17">
    <source>
        <dbReference type="Proteomes" id="UP000502699"/>
    </source>
</evidence>
<keyword evidence="7 13" id="KW-0819">tRNA processing</keyword>
<evidence type="ECO:0000256" key="12">
    <source>
        <dbReference type="ARBA" id="ARBA00048366"/>
    </source>
</evidence>
<feature type="binding site" evidence="14">
    <location>
        <position position="140"/>
    </location>
    <ligand>
        <name>ATP</name>
        <dbReference type="ChEBI" id="CHEBI:30616"/>
    </ligand>
</feature>
<gene>
    <name evidence="16" type="ORF">GWK36_09180</name>
</gene>
<keyword evidence="5 13" id="KW-0963">Cytoplasm</keyword>
<accession>A0A6G7VEA7</accession>
<keyword evidence="9 13" id="KW-0547">Nucleotide-binding</keyword>
<evidence type="ECO:0000313" key="16">
    <source>
        <dbReference type="EMBL" id="QIK38127.1"/>
    </source>
</evidence>
<dbReference type="EMBL" id="CP048029">
    <property type="protein sequence ID" value="QIK38127.1"/>
    <property type="molecule type" value="Genomic_DNA"/>
</dbReference>
<dbReference type="Gene3D" id="3.40.50.11030">
    <property type="entry name" value="Threonylcarbamoyl-AMP synthase, C-terminal domain"/>
    <property type="match status" value="1"/>
</dbReference>
<feature type="binding site" evidence="14">
    <location>
        <position position="138"/>
    </location>
    <ligand>
        <name>L-threonine</name>
        <dbReference type="ChEBI" id="CHEBI:57926"/>
    </ligand>
</feature>
<dbReference type="Gene3D" id="3.90.870.10">
    <property type="entry name" value="DHBP synthase"/>
    <property type="match status" value="1"/>
</dbReference>
<dbReference type="EC" id="2.7.7.87" evidence="3 13"/>
<evidence type="ECO:0000256" key="5">
    <source>
        <dbReference type="ARBA" id="ARBA00022490"/>
    </source>
</evidence>
<evidence type="ECO:0000256" key="1">
    <source>
        <dbReference type="ARBA" id="ARBA00004496"/>
    </source>
</evidence>
<feature type="binding site" evidence="14">
    <location>
        <position position="56"/>
    </location>
    <ligand>
        <name>ATP</name>
        <dbReference type="ChEBI" id="CHEBI:30616"/>
    </ligand>
</feature>
<dbReference type="GO" id="GO:0003725">
    <property type="term" value="F:double-stranded RNA binding"/>
    <property type="evidence" value="ECO:0007669"/>
    <property type="project" value="UniProtKB-UniRule"/>
</dbReference>
<proteinExistence type="inferred from homology"/>
<dbReference type="Pfam" id="PF01300">
    <property type="entry name" value="Sua5_yciO_yrdC"/>
    <property type="match status" value="1"/>
</dbReference>
<dbReference type="GO" id="GO:0008033">
    <property type="term" value="P:tRNA processing"/>
    <property type="evidence" value="ECO:0007669"/>
    <property type="project" value="UniProtKB-KW"/>
</dbReference>
<dbReference type="InterPro" id="IPR005145">
    <property type="entry name" value="Sua5_C"/>
</dbReference>
<dbReference type="InterPro" id="IPR050156">
    <property type="entry name" value="TC-AMP_synthase_SUA5"/>
</dbReference>
<evidence type="ECO:0000256" key="14">
    <source>
        <dbReference type="PIRSR" id="PIRSR004930-1"/>
    </source>
</evidence>
<dbReference type="Pfam" id="PF03481">
    <property type="entry name" value="Sua5_C"/>
    <property type="match status" value="1"/>
</dbReference>
<evidence type="ECO:0000256" key="11">
    <source>
        <dbReference type="ARBA" id="ARBA00029774"/>
    </source>
</evidence>
<feature type="binding site" evidence="14">
    <location>
        <position position="226"/>
    </location>
    <ligand>
        <name>ATP</name>
        <dbReference type="ChEBI" id="CHEBI:30616"/>
    </ligand>
</feature>
<comment type="catalytic activity">
    <reaction evidence="12 13">
        <text>L-threonine + hydrogencarbonate + ATP = L-threonylcarbamoyladenylate + diphosphate + H2O</text>
        <dbReference type="Rhea" id="RHEA:36407"/>
        <dbReference type="ChEBI" id="CHEBI:15377"/>
        <dbReference type="ChEBI" id="CHEBI:17544"/>
        <dbReference type="ChEBI" id="CHEBI:30616"/>
        <dbReference type="ChEBI" id="CHEBI:33019"/>
        <dbReference type="ChEBI" id="CHEBI:57926"/>
        <dbReference type="ChEBI" id="CHEBI:73682"/>
        <dbReference type="EC" id="2.7.7.87"/>
    </reaction>
</comment>
<evidence type="ECO:0000256" key="7">
    <source>
        <dbReference type="ARBA" id="ARBA00022694"/>
    </source>
</evidence>
<feature type="binding site" evidence="14">
    <location>
        <position position="192"/>
    </location>
    <ligand>
        <name>ATP</name>
        <dbReference type="ChEBI" id="CHEBI:30616"/>
    </ligand>
</feature>
<evidence type="ECO:0000256" key="10">
    <source>
        <dbReference type="ARBA" id="ARBA00022840"/>
    </source>
</evidence>
<feature type="binding site" evidence="14">
    <location>
        <position position="33"/>
    </location>
    <ligand>
        <name>L-threonine</name>
        <dbReference type="ChEBI" id="CHEBI:57926"/>
    </ligand>
</feature>
<dbReference type="Proteomes" id="UP000502699">
    <property type="component" value="Chromosome"/>
</dbReference>
<evidence type="ECO:0000256" key="2">
    <source>
        <dbReference type="ARBA" id="ARBA00007663"/>
    </source>
</evidence>
<dbReference type="GO" id="GO:0006450">
    <property type="term" value="P:regulation of translational fidelity"/>
    <property type="evidence" value="ECO:0007669"/>
    <property type="project" value="TreeGrafter"/>
</dbReference>
<dbReference type="InterPro" id="IPR010923">
    <property type="entry name" value="T(6)A37_SUA5"/>
</dbReference>
<dbReference type="PANTHER" id="PTHR17490:SF16">
    <property type="entry name" value="THREONYLCARBAMOYL-AMP SYNTHASE"/>
    <property type="match status" value="1"/>
</dbReference>
<keyword evidence="6 13" id="KW-0808">Transferase</keyword>